<evidence type="ECO:0000256" key="3">
    <source>
        <dbReference type="ARBA" id="ARBA00022692"/>
    </source>
</evidence>
<dbReference type="KEGG" id="pcon:B0A89_01125"/>
<dbReference type="InterPro" id="IPR052029">
    <property type="entry name" value="PpiD_chaperone"/>
</dbReference>
<evidence type="ECO:0000256" key="4">
    <source>
        <dbReference type="ARBA" id="ARBA00022989"/>
    </source>
</evidence>
<feature type="domain" description="PpiC" evidence="10">
    <location>
        <begin position="244"/>
        <end position="361"/>
    </location>
</feature>
<keyword evidence="12" id="KW-1185">Reference proteome</keyword>
<evidence type="ECO:0000256" key="8">
    <source>
        <dbReference type="SAM" id="MobiDB-lite"/>
    </source>
</evidence>
<accession>A0A1W6D0I4</accession>
<keyword evidence="11" id="KW-0413">Isomerase</keyword>
<dbReference type="Proteomes" id="UP000193017">
    <property type="component" value="Chromosome"/>
</dbReference>
<dbReference type="OrthoDB" id="9768393at2"/>
<dbReference type="GO" id="GO:0003755">
    <property type="term" value="F:peptidyl-prolyl cis-trans isomerase activity"/>
    <property type="evidence" value="ECO:0007669"/>
    <property type="project" value="InterPro"/>
</dbReference>
<dbReference type="PANTHER" id="PTHR47529:SF1">
    <property type="entry name" value="PERIPLASMIC CHAPERONE PPID"/>
    <property type="match status" value="1"/>
</dbReference>
<sequence>MRSKGQSAIAWILMGMVLLGLGGFGVRNFSGGVVGTIGSVGDTTIGTSDYLRAVRAEIQNFRAQTGQNISIEQAKAIGAPQAAQARLFAAAALEDEARQIGLSVGDAAVLRQLTGIRAFQGQNGSFDKARYDDALRREGLSAPAFEQELRMDEARDILQRAVIGGAAAPATLRERTAGWLLEKRDLSWTELTAAQLKSPVAMPDEGTLVAWHKANAQRFTTPEIRKITYAWLTPEMLAPGVTLDEQALRDLYQQRIAEYQQPERRMVERLVFESQAAAEAAKARLDAGQASFEQLAAERGLQLSDIDLGEVTQAQLGTAGAAVFALGQPGVVGPLPTEFGPALMSMNAILEPVNIPFEQARTELRAEAAADRARRQIEEQAPQFTDLIAGGATLEDLPKDTPMKLGSIDYSADTPEQGIAAYPAFREQAQSVTDKDFPQVHPLDDGGIFVLRLDQVVPPALIPFDQVRERVAKDWMAEETRRQLKAAAEEEALRLGPAADMAQPAAAQNPAPQAGAAAGQGPGAEAAPAAPAPAVSLTAVKAVERDTGIEGVPAAVTAAAFRLKKPGETIAVEAEGRVFLIRLDGVTRADLASADAQPVLEGVGKRLTDSVQGDLMESYVRAVQADHGIRIDTAAIDASNKRIQ</sequence>
<dbReference type="Pfam" id="PF13145">
    <property type="entry name" value="Rotamase_2"/>
    <property type="match status" value="1"/>
</dbReference>
<organism evidence="11 12">
    <name type="scientific">Paracoccus contaminans</name>
    <dbReference type="NCBI Taxonomy" id="1945662"/>
    <lineage>
        <taxon>Bacteria</taxon>
        <taxon>Pseudomonadati</taxon>
        <taxon>Pseudomonadota</taxon>
        <taxon>Alphaproteobacteria</taxon>
        <taxon>Rhodobacterales</taxon>
        <taxon>Paracoccaceae</taxon>
        <taxon>Paracoccus</taxon>
    </lineage>
</organism>
<keyword evidence="4 9" id="KW-1133">Transmembrane helix</keyword>
<dbReference type="PANTHER" id="PTHR47529">
    <property type="entry name" value="PEPTIDYL-PROLYL CIS-TRANS ISOMERASE D"/>
    <property type="match status" value="1"/>
</dbReference>
<evidence type="ECO:0000256" key="6">
    <source>
        <dbReference type="ARBA" id="ARBA00023186"/>
    </source>
</evidence>
<proteinExistence type="inferred from homology"/>
<keyword evidence="5 9" id="KW-0472">Membrane</keyword>
<dbReference type="InterPro" id="IPR027304">
    <property type="entry name" value="Trigger_fact/SurA_dom_sf"/>
</dbReference>
<comment type="similarity">
    <text evidence="7">Belongs to the PpiD chaperone family.</text>
</comment>
<dbReference type="AlphaFoldDB" id="A0A1W6D0I4"/>
<keyword evidence="6" id="KW-0143">Chaperone</keyword>
<evidence type="ECO:0000313" key="11">
    <source>
        <dbReference type="EMBL" id="ARJ70617.1"/>
    </source>
</evidence>
<dbReference type="InterPro" id="IPR000297">
    <property type="entry name" value="PPIase_PpiC"/>
</dbReference>
<dbReference type="SUPFAM" id="SSF54534">
    <property type="entry name" value="FKBP-like"/>
    <property type="match status" value="1"/>
</dbReference>
<dbReference type="EMBL" id="CP020612">
    <property type="protein sequence ID" value="ARJ70617.1"/>
    <property type="molecule type" value="Genomic_DNA"/>
</dbReference>
<gene>
    <name evidence="11" type="ORF">B0A89_01125</name>
</gene>
<evidence type="ECO:0000259" key="10">
    <source>
        <dbReference type="Pfam" id="PF13145"/>
    </source>
</evidence>
<evidence type="ECO:0000256" key="7">
    <source>
        <dbReference type="ARBA" id="ARBA00038408"/>
    </source>
</evidence>
<evidence type="ECO:0000256" key="2">
    <source>
        <dbReference type="ARBA" id="ARBA00022475"/>
    </source>
</evidence>
<name>A0A1W6D0I4_9RHOB</name>
<dbReference type="GO" id="GO:0005886">
    <property type="term" value="C:plasma membrane"/>
    <property type="evidence" value="ECO:0007669"/>
    <property type="project" value="UniProtKB-SubCell"/>
</dbReference>
<protein>
    <submittedName>
        <fullName evidence="11">Peptidylprolyl isomerase</fullName>
    </submittedName>
</protein>
<evidence type="ECO:0000256" key="1">
    <source>
        <dbReference type="ARBA" id="ARBA00004401"/>
    </source>
</evidence>
<dbReference type="Pfam" id="PF13624">
    <property type="entry name" value="SurA_N_3"/>
    <property type="match status" value="1"/>
</dbReference>
<feature type="region of interest" description="Disordered" evidence="8">
    <location>
        <begin position="500"/>
        <end position="529"/>
    </location>
</feature>
<evidence type="ECO:0000256" key="5">
    <source>
        <dbReference type="ARBA" id="ARBA00023136"/>
    </source>
</evidence>
<feature type="transmembrane region" description="Helical" evidence="9">
    <location>
        <begin position="7"/>
        <end position="26"/>
    </location>
</feature>
<dbReference type="SUPFAM" id="SSF109998">
    <property type="entry name" value="Triger factor/SurA peptide-binding domain-like"/>
    <property type="match status" value="1"/>
</dbReference>
<evidence type="ECO:0000256" key="9">
    <source>
        <dbReference type="SAM" id="Phobius"/>
    </source>
</evidence>
<reference evidence="11 12" key="1">
    <citation type="submission" date="2017-03" db="EMBL/GenBank/DDBJ databases">
        <title>Genome sequence of Paracoccus contaminans isolated from a water microcosm.</title>
        <authorList>
            <person name="Aurass P."/>
            <person name="Karste S."/>
            <person name="Trost E."/>
            <person name="Glaeser S.P."/>
            <person name="Kaempfer P."/>
            <person name="Flieger A."/>
        </authorList>
    </citation>
    <scope>NUCLEOTIDE SEQUENCE [LARGE SCALE GENOMIC DNA]</scope>
    <source>
        <strain evidence="12">RKI 16-01929T\LMG 29738T\CCM 8701T\CIP 111112T</strain>
    </source>
</reference>
<comment type="subcellular location">
    <subcellularLocation>
        <location evidence="1">Cell membrane</location>
        <topology evidence="1">Single-pass type II membrane protein</topology>
    </subcellularLocation>
</comment>
<dbReference type="STRING" id="1945662.B0A89_01125"/>
<keyword evidence="2" id="KW-1003">Cell membrane</keyword>
<keyword evidence="3 9" id="KW-0812">Transmembrane</keyword>
<evidence type="ECO:0000313" key="12">
    <source>
        <dbReference type="Proteomes" id="UP000193017"/>
    </source>
</evidence>